<evidence type="ECO:0000313" key="1">
    <source>
        <dbReference type="EMBL" id="OQU80491.1"/>
    </source>
</evidence>
<dbReference type="Gramene" id="OQU80491">
    <property type="protein sequence ID" value="OQU80491"/>
    <property type="gene ID" value="SORBI_3007G134260"/>
</dbReference>
<reference evidence="2" key="2">
    <citation type="journal article" date="2018" name="Plant J.">
        <title>The Sorghum bicolor reference genome: improved assembly, gene annotations, a transcriptome atlas, and signatures of genome organization.</title>
        <authorList>
            <person name="McCormick R.F."/>
            <person name="Truong S.K."/>
            <person name="Sreedasyam A."/>
            <person name="Jenkins J."/>
            <person name="Shu S."/>
            <person name="Sims D."/>
            <person name="Kennedy M."/>
            <person name="Amirebrahimi M."/>
            <person name="Weers B.D."/>
            <person name="McKinley B."/>
            <person name="Mattison A."/>
            <person name="Morishige D.T."/>
            <person name="Grimwood J."/>
            <person name="Schmutz J."/>
            <person name="Mullet J.E."/>
        </authorList>
    </citation>
    <scope>NUCLEOTIDE SEQUENCE [LARGE SCALE GENOMIC DNA]</scope>
    <source>
        <strain evidence="2">cv. BTx623</strain>
    </source>
</reference>
<dbReference type="EMBL" id="CM000766">
    <property type="protein sequence ID" value="OQU80491.1"/>
    <property type="molecule type" value="Genomic_DNA"/>
</dbReference>
<name>A0A1Z5RAL6_SORBI</name>
<gene>
    <name evidence="1" type="ORF">SORBI_3007G134260</name>
</gene>
<dbReference type="Proteomes" id="UP000000768">
    <property type="component" value="Chromosome 7"/>
</dbReference>
<protein>
    <submittedName>
        <fullName evidence="1">Uncharacterized protein</fullName>
    </submittedName>
</protein>
<keyword evidence="2" id="KW-1185">Reference proteome</keyword>
<reference evidence="1 2" key="1">
    <citation type="journal article" date="2009" name="Nature">
        <title>The Sorghum bicolor genome and the diversification of grasses.</title>
        <authorList>
            <person name="Paterson A.H."/>
            <person name="Bowers J.E."/>
            <person name="Bruggmann R."/>
            <person name="Dubchak I."/>
            <person name="Grimwood J."/>
            <person name="Gundlach H."/>
            <person name="Haberer G."/>
            <person name="Hellsten U."/>
            <person name="Mitros T."/>
            <person name="Poliakov A."/>
            <person name="Schmutz J."/>
            <person name="Spannagl M."/>
            <person name="Tang H."/>
            <person name="Wang X."/>
            <person name="Wicker T."/>
            <person name="Bharti A.K."/>
            <person name="Chapman J."/>
            <person name="Feltus F.A."/>
            <person name="Gowik U."/>
            <person name="Grigoriev I.V."/>
            <person name="Lyons E."/>
            <person name="Maher C.A."/>
            <person name="Martis M."/>
            <person name="Narechania A."/>
            <person name="Otillar R.P."/>
            <person name="Penning B.W."/>
            <person name="Salamov A.A."/>
            <person name="Wang Y."/>
            <person name="Zhang L."/>
            <person name="Carpita N.C."/>
            <person name="Freeling M."/>
            <person name="Gingle A.R."/>
            <person name="Hash C.T."/>
            <person name="Keller B."/>
            <person name="Klein P."/>
            <person name="Kresovich S."/>
            <person name="McCann M.C."/>
            <person name="Ming R."/>
            <person name="Peterson D.G."/>
            <person name="Mehboob-ur-Rahman"/>
            <person name="Ware D."/>
            <person name="Westhoff P."/>
            <person name="Mayer K.F."/>
            <person name="Messing J."/>
            <person name="Rokhsar D.S."/>
        </authorList>
    </citation>
    <scope>NUCLEOTIDE SEQUENCE [LARGE SCALE GENOMIC DNA]</scope>
    <source>
        <strain evidence="2">cv. BTx623</strain>
    </source>
</reference>
<accession>A0A1Z5RAL6</accession>
<organism evidence="1 2">
    <name type="scientific">Sorghum bicolor</name>
    <name type="common">Sorghum</name>
    <name type="synonym">Sorghum vulgare</name>
    <dbReference type="NCBI Taxonomy" id="4558"/>
    <lineage>
        <taxon>Eukaryota</taxon>
        <taxon>Viridiplantae</taxon>
        <taxon>Streptophyta</taxon>
        <taxon>Embryophyta</taxon>
        <taxon>Tracheophyta</taxon>
        <taxon>Spermatophyta</taxon>
        <taxon>Magnoliopsida</taxon>
        <taxon>Liliopsida</taxon>
        <taxon>Poales</taxon>
        <taxon>Poaceae</taxon>
        <taxon>PACMAD clade</taxon>
        <taxon>Panicoideae</taxon>
        <taxon>Andropogonodae</taxon>
        <taxon>Andropogoneae</taxon>
        <taxon>Sorghinae</taxon>
        <taxon>Sorghum</taxon>
    </lineage>
</organism>
<dbReference type="InParanoid" id="A0A1Z5RAL6"/>
<evidence type="ECO:0000313" key="2">
    <source>
        <dbReference type="Proteomes" id="UP000000768"/>
    </source>
</evidence>
<sequence>MWLAGGWIELGLPATCVVTKLRFGIGGAWGGFSADVSPTASSQPRCWVSTAASFKALMRWAPSVLGWPWCLYRQRQPATAAVGGDV</sequence>
<dbReference type="AlphaFoldDB" id="A0A1Z5RAL6"/>
<proteinExistence type="predicted"/>